<dbReference type="PANTHER" id="PTHR18964">
    <property type="entry name" value="ROK (REPRESSOR, ORF, KINASE) FAMILY"/>
    <property type="match status" value="1"/>
</dbReference>
<sequence>MKKGHIELIKKMNRDLVLETIRNEQPISRAKVSRKLGISRSTVSSIVDELIEKKFVIELGYAESTKEGGRRAIQLGFNPSSGFGIGIEISSSRLYICLADLDGNVIYKTTFSPTNQLHVIREAIHKCIDLSPVSIQQIIAIGFCIPGTADSERGIVHSPELQWENIEFIPYMKQHFSMPMFINNNVNCMALGEKWLGKARNMDDFIYIFIEKGIGSAIMANGELIQGKDFMAGEIGYFAFHSDIKRQEITQLGDFGSFDKSASLLAFDRHAVNFYEIIKKREDAEANERELVDNFIQTLSLGIANMISLLNPEKVIIGGKMGTELGRILPAITGEVKNITPLRCTIELSSENEDIGVLGIILYSFGQVRDWL</sequence>
<dbReference type="SUPFAM" id="SSF46785">
    <property type="entry name" value="Winged helix' DNA-binding domain"/>
    <property type="match status" value="1"/>
</dbReference>
<dbReference type="InterPro" id="IPR036390">
    <property type="entry name" value="WH_DNA-bd_sf"/>
</dbReference>
<dbReference type="Pfam" id="PF13412">
    <property type="entry name" value="HTH_24"/>
    <property type="match status" value="1"/>
</dbReference>
<dbReference type="EMBL" id="BNDS01000004">
    <property type="protein sequence ID" value="GHH97788.1"/>
    <property type="molecule type" value="Genomic_DNA"/>
</dbReference>
<keyword evidence="5" id="KW-1185">Reference proteome</keyword>
<dbReference type="Gene3D" id="1.10.10.10">
    <property type="entry name" value="Winged helix-like DNA-binding domain superfamily/Winged helix DNA-binding domain"/>
    <property type="match status" value="1"/>
</dbReference>
<comment type="function">
    <text evidence="1">Transcriptional repressor of xylose-utilizing enzymes.</text>
</comment>
<evidence type="ECO:0000256" key="2">
    <source>
        <dbReference type="ARBA" id="ARBA00006479"/>
    </source>
</evidence>
<comment type="similarity">
    <text evidence="2">Belongs to the ROK (NagC/XylR) family.</text>
</comment>
<gene>
    <name evidence="4" type="primary">xylR_1</name>
    <name evidence="4" type="ORF">AM1BK_13310</name>
</gene>
<keyword evidence="3" id="KW-0859">Xylose metabolism</keyword>
<evidence type="ECO:0000256" key="1">
    <source>
        <dbReference type="ARBA" id="ARBA00002486"/>
    </source>
</evidence>
<dbReference type="Proteomes" id="UP000637074">
    <property type="component" value="Unassembled WGS sequence"/>
</dbReference>
<dbReference type="InterPro" id="IPR036388">
    <property type="entry name" value="WH-like_DNA-bd_sf"/>
</dbReference>
<proteinExistence type="inferred from homology"/>
<keyword evidence="3" id="KW-0119">Carbohydrate metabolism</keyword>
<dbReference type="Gene3D" id="3.30.420.40">
    <property type="match status" value="2"/>
</dbReference>
<organism evidence="4 5">
    <name type="scientific">Neobacillus kokaensis</name>
    <dbReference type="NCBI Taxonomy" id="2759023"/>
    <lineage>
        <taxon>Bacteria</taxon>
        <taxon>Bacillati</taxon>
        <taxon>Bacillota</taxon>
        <taxon>Bacilli</taxon>
        <taxon>Bacillales</taxon>
        <taxon>Bacillaceae</taxon>
        <taxon>Neobacillus</taxon>
    </lineage>
</organism>
<evidence type="ECO:0000313" key="4">
    <source>
        <dbReference type="EMBL" id="GHH97788.1"/>
    </source>
</evidence>
<name>A0ABQ3N2Q1_9BACI</name>
<comment type="caution">
    <text evidence="4">The sequence shown here is derived from an EMBL/GenBank/DDBJ whole genome shotgun (WGS) entry which is preliminary data.</text>
</comment>
<dbReference type="RefSeq" id="WP_191270989.1">
    <property type="nucleotide sequence ID" value="NZ_BNDS01000004.1"/>
</dbReference>
<dbReference type="Pfam" id="PF00480">
    <property type="entry name" value="ROK"/>
    <property type="match status" value="1"/>
</dbReference>
<dbReference type="PANTHER" id="PTHR18964:SF149">
    <property type="entry name" value="BIFUNCTIONAL UDP-N-ACETYLGLUCOSAMINE 2-EPIMERASE_N-ACETYLMANNOSAMINE KINASE"/>
    <property type="match status" value="1"/>
</dbReference>
<reference evidence="4 5" key="1">
    <citation type="journal article" date="2022" name="Int. J. Syst. Evol. Microbiol.">
        <title>Neobacillus kokaensis sp. nov., isolated from soil.</title>
        <authorList>
            <person name="Yuki K."/>
            <person name="Matsubara H."/>
            <person name="Yamaguchi S."/>
        </authorList>
    </citation>
    <scope>NUCLEOTIDE SEQUENCE [LARGE SCALE GENOMIC DNA]</scope>
    <source>
        <strain evidence="4 5">LOB 377</strain>
    </source>
</reference>
<accession>A0ABQ3N2Q1</accession>
<dbReference type="InterPro" id="IPR000600">
    <property type="entry name" value="ROK"/>
</dbReference>
<dbReference type="SUPFAM" id="SSF53067">
    <property type="entry name" value="Actin-like ATPase domain"/>
    <property type="match status" value="1"/>
</dbReference>
<protein>
    <submittedName>
        <fullName evidence="4">Xylose repressor</fullName>
    </submittedName>
</protein>
<evidence type="ECO:0000256" key="3">
    <source>
        <dbReference type="ARBA" id="ARBA00022629"/>
    </source>
</evidence>
<evidence type="ECO:0000313" key="5">
    <source>
        <dbReference type="Proteomes" id="UP000637074"/>
    </source>
</evidence>
<dbReference type="InterPro" id="IPR043129">
    <property type="entry name" value="ATPase_NBD"/>
</dbReference>